<sequence>KLTPADGFIIGSPEKTAEGDDVGILDGSAAESALPHVEPVSGGVDEGKKPHIF</sequence>
<accession>A0A816L2I8</accession>
<evidence type="ECO:0000256" key="1">
    <source>
        <dbReference type="SAM" id="MobiDB-lite"/>
    </source>
</evidence>
<evidence type="ECO:0000313" key="2">
    <source>
        <dbReference type="EMBL" id="CAF1927343.1"/>
    </source>
</evidence>
<organism evidence="2">
    <name type="scientific">Brassica napus</name>
    <name type="common">Rape</name>
    <dbReference type="NCBI Taxonomy" id="3708"/>
    <lineage>
        <taxon>Eukaryota</taxon>
        <taxon>Viridiplantae</taxon>
        <taxon>Streptophyta</taxon>
        <taxon>Embryophyta</taxon>
        <taxon>Tracheophyta</taxon>
        <taxon>Spermatophyta</taxon>
        <taxon>Magnoliopsida</taxon>
        <taxon>eudicotyledons</taxon>
        <taxon>Gunneridae</taxon>
        <taxon>Pentapetalae</taxon>
        <taxon>rosids</taxon>
        <taxon>malvids</taxon>
        <taxon>Brassicales</taxon>
        <taxon>Brassicaceae</taxon>
        <taxon>Brassiceae</taxon>
        <taxon>Brassica</taxon>
    </lineage>
</organism>
<feature type="region of interest" description="Disordered" evidence="1">
    <location>
        <begin position="1"/>
        <end position="53"/>
    </location>
</feature>
<name>A0A816L2I8_BRANA</name>
<reference evidence="2" key="1">
    <citation type="submission" date="2021-01" db="EMBL/GenBank/DDBJ databases">
        <authorList>
            <consortium name="Genoscope - CEA"/>
            <person name="William W."/>
        </authorList>
    </citation>
    <scope>NUCLEOTIDE SEQUENCE</scope>
</reference>
<dbReference type="Proteomes" id="UP001295469">
    <property type="component" value="Chromosome C05"/>
</dbReference>
<gene>
    <name evidence="2" type="ORF">DARMORV10_C05P19680.1</name>
</gene>
<protein>
    <submittedName>
        <fullName evidence="2">(rape) hypothetical protein</fullName>
    </submittedName>
</protein>
<proteinExistence type="predicted"/>
<dbReference type="AlphaFoldDB" id="A0A816L2I8"/>
<dbReference type="EMBL" id="HG994369">
    <property type="protein sequence ID" value="CAF1927343.1"/>
    <property type="molecule type" value="Genomic_DNA"/>
</dbReference>
<feature type="non-terminal residue" evidence="2">
    <location>
        <position position="1"/>
    </location>
</feature>